<protein>
    <submittedName>
        <fullName evidence="1">Uncharacterized protein</fullName>
    </submittedName>
</protein>
<reference evidence="1" key="1">
    <citation type="journal article" date="2014" name="Front. Microbiol.">
        <title>High frequency of phylogenetically diverse reductive dehalogenase-homologous genes in deep subseafloor sedimentary metagenomes.</title>
        <authorList>
            <person name="Kawai M."/>
            <person name="Futagami T."/>
            <person name="Toyoda A."/>
            <person name="Takaki Y."/>
            <person name="Nishi S."/>
            <person name="Hori S."/>
            <person name="Arai W."/>
            <person name="Tsubouchi T."/>
            <person name="Morono Y."/>
            <person name="Uchiyama I."/>
            <person name="Ito T."/>
            <person name="Fujiyama A."/>
            <person name="Inagaki F."/>
            <person name="Takami H."/>
        </authorList>
    </citation>
    <scope>NUCLEOTIDE SEQUENCE</scope>
    <source>
        <strain evidence="1">Expedition CK06-06</strain>
    </source>
</reference>
<name>X1C2P6_9ZZZZ</name>
<sequence length="108" mass="12488">MPQEWSAAALRRQVIKSLKKLKNRYGLIDVQFKYARAVRIRLIDIEGETFPLKRDFFDSSFLAAERQNAKFVLLIKAYLESEGKDIGDFTNTELGCDQRQLLFRTGGN</sequence>
<dbReference type="AlphaFoldDB" id="X1C2P6"/>
<comment type="caution">
    <text evidence="1">The sequence shown here is derived from an EMBL/GenBank/DDBJ whole genome shotgun (WGS) entry which is preliminary data.</text>
</comment>
<proteinExistence type="predicted"/>
<evidence type="ECO:0000313" key="1">
    <source>
        <dbReference type="EMBL" id="GAG78661.1"/>
    </source>
</evidence>
<gene>
    <name evidence="1" type="ORF">S01H4_21249</name>
</gene>
<accession>X1C2P6</accession>
<organism evidence="1">
    <name type="scientific">marine sediment metagenome</name>
    <dbReference type="NCBI Taxonomy" id="412755"/>
    <lineage>
        <taxon>unclassified sequences</taxon>
        <taxon>metagenomes</taxon>
        <taxon>ecological metagenomes</taxon>
    </lineage>
</organism>
<dbReference type="EMBL" id="BART01009609">
    <property type="protein sequence ID" value="GAG78661.1"/>
    <property type="molecule type" value="Genomic_DNA"/>
</dbReference>